<dbReference type="AlphaFoldDB" id="F0W8S4"/>
<sequence>MVIKGEAEVEAKVEAGIVGTTDGPKSRSRDTLPERIDHYEEHRSRGTARKRSISLDRKERDRKRSRSARSPRYERKSGHRRKHSSRSPSIERSRQNQRSPYDLEGKKDEPRMQNKSSVPTRGDRQQTPRKRSISHAKEATKSTLSSASRHSSVHSTPASARKTVRDHSNLQRKSKESPQQHDRRNSATAGSRSQKGDRVSSSRSATRDKESRKVTSSSTKNEAHQNPRGLRNGDRHDKSSTQHAKGDTCTPSKARKNSATLPNGQKVTVPKPSNLFSVDSTLQKKMDVTNETRSITLKVNSDSNRAEIRWRSTQAELEIAEYWLETMTQNLIDVGKRIELHDWKWKELLKETIDL</sequence>
<feature type="compositionally biased region" description="Basic and acidic residues" evidence="1">
    <location>
        <begin position="24"/>
        <end position="44"/>
    </location>
</feature>
<proteinExistence type="predicted"/>
<gene>
    <name evidence="2" type="primary">AlNc14C36G3199</name>
    <name evidence="2" type="ORF">ALNC14_036750</name>
</gene>
<feature type="compositionally biased region" description="Polar residues" evidence="1">
    <location>
        <begin position="257"/>
        <end position="266"/>
    </location>
</feature>
<feature type="compositionally biased region" description="Basic and acidic residues" evidence="1">
    <location>
        <begin position="1"/>
        <end position="13"/>
    </location>
</feature>
<name>F0W8S4_9STRA</name>
<dbReference type="HOGENOM" id="CLU_781710_0_0_1"/>
<evidence type="ECO:0000313" key="2">
    <source>
        <dbReference type="EMBL" id="CCA17532.1"/>
    </source>
</evidence>
<feature type="compositionally biased region" description="Basic and acidic residues" evidence="1">
    <location>
        <begin position="194"/>
        <end position="213"/>
    </location>
</feature>
<evidence type="ECO:0000256" key="1">
    <source>
        <dbReference type="SAM" id="MobiDB-lite"/>
    </source>
</evidence>
<reference evidence="2" key="1">
    <citation type="journal article" date="2011" name="PLoS Biol.">
        <title>Gene gain and loss during evolution of obligate parasitism in the white rust pathogen of Arabidopsis thaliana.</title>
        <authorList>
            <person name="Kemen E."/>
            <person name="Gardiner A."/>
            <person name="Schultz-Larsen T."/>
            <person name="Kemen A.C."/>
            <person name="Balmuth A.L."/>
            <person name="Robert-Seilaniantz A."/>
            <person name="Bailey K."/>
            <person name="Holub E."/>
            <person name="Studholme D.J."/>
            <person name="Maclean D."/>
            <person name="Jones J.D."/>
        </authorList>
    </citation>
    <scope>NUCLEOTIDE SEQUENCE</scope>
</reference>
<feature type="compositionally biased region" description="Basic and acidic residues" evidence="1">
    <location>
        <begin position="101"/>
        <end position="112"/>
    </location>
</feature>
<feature type="region of interest" description="Disordered" evidence="1">
    <location>
        <begin position="1"/>
        <end position="273"/>
    </location>
</feature>
<feature type="compositionally biased region" description="Basic residues" evidence="1">
    <location>
        <begin position="60"/>
        <end position="69"/>
    </location>
</feature>
<organism evidence="2">
    <name type="scientific">Albugo laibachii Nc14</name>
    <dbReference type="NCBI Taxonomy" id="890382"/>
    <lineage>
        <taxon>Eukaryota</taxon>
        <taxon>Sar</taxon>
        <taxon>Stramenopiles</taxon>
        <taxon>Oomycota</taxon>
        <taxon>Peronosporomycetes</taxon>
        <taxon>Albuginales</taxon>
        <taxon>Albuginaceae</taxon>
        <taxon>Albugo</taxon>
    </lineage>
</organism>
<feature type="compositionally biased region" description="Basic and acidic residues" evidence="1">
    <location>
        <begin position="221"/>
        <end position="246"/>
    </location>
</feature>
<protein>
    <submittedName>
        <fullName evidence="2">Uncharacterized protein AlNc14C36G3199</fullName>
    </submittedName>
</protein>
<feature type="compositionally biased region" description="Low complexity" evidence="1">
    <location>
        <begin position="142"/>
        <end position="156"/>
    </location>
</feature>
<dbReference type="EMBL" id="FR824081">
    <property type="protein sequence ID" value="CCA17532.1"/>
    <property type="molecule type" value="Genomic_DNA"/>
</dbReference>
<feature type="compositionally biased region" description="Basic and acidic residues" evidence="1">
    <location>
        <begin position="163"/>
        <end position="185"/>
    </location>
</feature>
<reference evidence="2" key="2">
    <citation type="submission" date="2011-02" db="EMBL/GenBank/DDBJ databases">
        <authorList>
            <person name="MacLean D."/>
        </authorList>
    </citation>
    <scope>NUCLEOTIDE SEQUENCE</scope>
</reference>
<accession>F0W8S4</accession>